<dbReference type="AlphaFoldDB" id="A0A915D6C1"/>
<dbReference type="Proteomes" id="UP000887574">
    <property type="component" value="Unplaced"/>
</dbReference>
<organism evidence="1 2">
    <name type="scientific">Ditylenchus dipsaci</name>
    <dbReference type="NCBI Taxonomy" id="166011"/>
    <lineage>
        <taxon>Eukaryota</taxon>
        <taxon>Metazoa</taxon>
        <taxon>Ecdysozoa</taxon>
        <taxon>Nematoda</taxon>
        <taxon>Chromadorea</taxon>
        <taxon>Rhabditida</taxon>
        <taxon>Tylenchina</taxon>
        <taxon>Tylenchomorpha</taxon>
        <taxon>Sphaerularioidea</taxon>
        <taxon>Anguinidae</taxon>
        <taxon>Anguininae</taxon>
        <taxon>Ditylenchus</taxon>
    </lineage>
</organism>
<name>A0A915D6C1_9BILA</name>
<evidence type="ECO:0000313" key="1">
    <source>
        <dbReference type="Proteomes" id="UP000887574"/>
    </source>
</evidence>
<protein>
    <submittedName>
        <fullName evidence="2">Uncharacterized protein</fullName>
    </submittedName>
</protein>
<accession>A0A915D6C1</accession>
<evidence type="ECO:0000313" key="2">
    <source>
        <dbReference type="WBParaSite" id="jg1586"/>
    </source>
</evidence>
<reference evidence="2" key="1">
    <citation type="submission" date="2022-11" db="UniProtKB">
        <authorList>
            <consortium name="WormBaseParasite"/>
        </authorList>
    </citation>
    <scope>IDENTIFICATION</scope>
</reference>
<dbReference type="WBParaSite" id="jg1586">
    <property type="protein sequence ID" value="jg1586"/>
    <property type="gene ID" value="jg1586"/>
</dbReference>
<sequence length="78" mass="8761">MLLTAARGVFDLLMIDDIVECLAMAVQAFVTCNNPSQVLSQSTFIISAPEVHINEWTSTDMANHYLAAYRNNNYIYDT</sequence>
<proteinExistence type="predicted"/>
<keyword evidence="1" id="KW-1185">Reference proteome</keyword>